<dbReference type="EMBL" id="FNUK01000028">
    <property type="protein sequence ID" value="SEG09172.1"/>
    <property type="molecule type" value="Genomic_DNA"/>
</dbReference>
<sequence length="355" mass="39678">MEQELYYKIWFIGVNVNEKIKISILDKGYDICSIYHMDEFDLINLGMNIYEAKKFVELKKDDKIYKIIDFIKDNDIKLVLYNELEYPNKLKYIHDPPVGLFIKGNLVDFEKSIAIVGSRKASNYGLTVAYKFSKDLSNYGVKIISGLAKGIDTAAHLGCLDAGGITVGILGSGFKHIYPSSNKELIDRIIKEGCIITEFLPDVKPFPQNFPRRNRIISGLADYVLVVEATERSGSLITARLALEQGKDVFAIPGNIFSQTSVGTNNLIKDGAKLISNIEDILVEFGISLKDKDFIGYNELELYIINILRVGAATVEEIVEKSNMSTSEVLSVLGKLECKGVIKRGFGNYVMLNDN</sequence>
<dbReference type="Gene3D" id="1.10.10.10">
    <property type="entry name" value="Winged helix-like DNA-binding domain superfamily/Winged helix DNA-binding domain"/>
    <property type="match status" value="1"/>
</dbReference>
<protein>
    <submittedName>
        <fullName evidence="3">DNA processing protein</fullName>
    </submittedName>
</protein>
<name>A0A1H5XBQ9_9CLOT</name>
<dbReference type="RefSeq" id="WP_159945869.1">
    <property type="nucleotide sequence ID" value="NZ_FNUK01000028.1"/>
</dbReference>
<dbReference type="GO" id="GO:0009294">
    <property type="term" value="P:DNA-mediated transformation"/>
    <property type="evidence" value="ECO:0007669"/>
    <property type="project" value="InterPro"/>
</dbReference>
<comment type="similarity">
    <text evidence="1">Belongs to the DprA/Smf family.</text>
</comment>
<evidence type="ECO:0000313" key="3">
    <source>
        <dbReference type="EMBL" id="SEG09172.1"/>
    </source>
</evidence>
<dbReference type="AlphaFoldDB" id="A0A1H5XBQ9"/>
<dbReference type="Proteomes" id="UP000242850">
    <property type="component" value="Unassembled WGS sequence"/>
</dbReference>
<dbReference type="InterPro" id="IPR003488">
    <property type="entry name" value="DprA"/>
</dbReference>
<evidence type="ECO:0000259" key="2">
    <source>
        <dbReference type="Pfam" id="PF02481"/>
    </source>
</evidence>
<gene>
    <name evidence="3" type="ORF">SAMN05660865_01720</name>
</gene>
<evidence type="ECO:0000313" key="4">
    <source>
        <dbReference type="Proteomes" id="UP000242850"/>
    </source>
</evidence>
<accession>A0A1H5XBQ9</accession>
<dbReference type="InterPro" id="IPR057666">
    <property type="entry name" value="DrpA_SLOG"/>
</dbReference>
<proteinExistence type="inferred from homology"/>
<evidence type="ECO:0000256" key="1">
    <source>
        <dbReference type="ARBA" id="ARBA00006525"/>
    </source>
</evidence>
<dbReference type="InterPro" id="IPR036388">
    <property type="entry name" value="WH-like_DNA-bd_sf"/>
</dbReference>
<organism evidence="3 4">
    <name type="scientific">Caloramator fervidus</name>
    <dbReference type="NCBI Taxonomy" id="29344"/>
    <lineage>
        <taxon>Bacteria</taxon>
        <taxon>Bacillati</taxon>
        <taxon>Bacillota</taxon>
        <taxon>Clostridia</taxon>
        <taxon>Eubacteriales</taxon>
        <taxon>Clostridiaceae</taxon>
        <taxon>Caloramator</taxon>
    </lineage>
</organism>
<dbReference type="SUPFAM" id="SSF102405">
    <property type="entry name" value="MCP/YpsA-like"/>
    <property type="match status" value="1"/>
</dbReference>
<dbReference type="PANTHER" id="PTHR43022">
    <property type="entry name" value="PROTEIN SMF"/>
    <property type="match status" value="1"/>
</dbReference>
<dbReference type="Pfam" id="PF02481">
    <property type="entry name" value="DNA_processg_A"/>
    <property type="match status" value="1"/>
</dbReference>
<dbReference type="OrthoDB" id="9785707at2"/>
<dbReference type="NCBIfam" id="TIGR00732">
    <property type="entry name" value="dprA"/>
    <property type="match status" value="1"/>
</dbReference>
<keyword evidence="4" id="KW-1185">Reference proteome</keyword>
<dbReference type="InterPro" id="IPR036390">
    <property type="entry name" value="WH_DNA-bd_sf"/>
</dbReference>
<dbReference type="PANTHER" id="PTHR43022:SF1">
    <property type="entry name" value="PROTEIN SMF"/>
    <property type="match status" value="1"/>
</dbReference>
<dbReference type="Gene3D" id="3.40.50.450">
    <property type="match status" value="1"/>
</dbReference>
<feature type="domain" description="Smf/DprA SLOG" evidence="2">
    <location>
        <begin position="78"/>
        <end position="285"/>
    </location>
</feature>
<dbReference type="SUPFAM" id="SSF46785">
    <property type="entry name" value="Winged helix' DNA-binding domain"/>
    <property type="match status" value="1"/>
</dbReference>
<reference evidence="4" key="1">
    <citation type="submission" date="2016-10" db="EMBL/GenBank/DDBJ databases">
        <authorList>
            <person name="Varghese N."/>
            <person name="Submissions S."/>
        </authorList>
    </citation>
    <scope>NUCLEOTIDE SEQUENCE [LARGE SCALE GENOMIC DNA]</scope>
    <source>
        <strain evidence="4">DSM 5463</strain>
    </source>
</reference>